<keyword evidence="2" id="KW-0560">Oxidoreductase</keyword>
<dbReference type="Proteomes" id="UP001237152">
    <property type="component" value="Segment"/>
</dbReference>
<dbReference type="InterPro" id="IPR006096">
    <property type="entry name" value="Glu/Leu/Phe/Val/Trp_DH_C"/>
</dbReference>
<evidence type="ECO:0000256" key="3">
    <source>
        <dbReference type="SAM" id="MobiDB-lite"/>
    </source>
</evidence>
<accession>A0A4D6EJ10</accession>
<reference evidence="5" key="1">
    <citation type="journal article" date="2019" name="Front. Microbiol.">
        <title>Pandoravirus Celtis Illustrates the Microevolution Processes at Work in the Giant Pandoraviridae Genomes.</title>
        <authorList>
            <person name="Legendre M."/>
            <person name="Alempic J.M."/>
            <person name="Philippe N."/>
            <person name="Lartigue A."/>
            <person name="Jeudy S."/>
            <person name="Poirot O."/>
            <person name="Ta N.T."/>
            <person name="Nin S."/>
            <person name="Coute Y."/>
            <person name="Abergel C."/>
            <person name="Claverie J.M."/>
        </authorList>
    </citation>
    <scope>NUCLEOTIDE SEQUENCE</scope>
</reference>
<dbReference type="InterPro" id="IPR046346">
    <property type="entry name" value="Aminoacid_DH-like_N_sf"/>
</dbReference>
<dbReference type="SUPFAM" id="SSF53223">
    <property type="entry name" value="Aminoacid dehydrogenase-like, N-terminal domain"/>
    <property type="match status" value="1"/>
</dbReference>
<name>A0A4D6EJ10_9VIRU</name>
<evidence type="ECO:0000259" key="4">
    <source>
        <dbReference type="SMART" id="SM00839"/>
    </source>
</evidence>
<dbReference type="PANTHER" id="PTHR11606:SF13">
    <property type="entry name" value="GLUTAMATE DEHYDROGENASE 1, MITOCHONDRIAL"/>
    <property type="match status" value="1"/>
</dbReference>
<dbReference type="Gene3D" id="3.40.50.10860">
    <property type="entry name" value="Leucine Dehydrogenase, chain A, domain 1"/>
    <property type="match status" value="1"/>
</dbReference>
<sequence length="526" mass="54789">MAQRRNRGRQRPSSRLWRVSVFSPSIFINISPFARTTKISQGPAPPAPPRMTSLDNETSTAHAEPTLAGTEGLPPGARPTTAAGHPAMVVYSWRDSVTDAVGWIAIEADDRLPPVGGGGLFVSATTTEAEVVDVARSMARKLRVTCAAGAVRGAKGGVRYDPAAPDVNDVIGRFMAANAAVIRTAWATGADLNTDHHVLDALARAHVGVPHCLYALASRYPEARPAHLLGVGTPEAHQGATSWPRFDVAEAVVGYGVARALREITPDDSLDGLDVAVQGFGTVGGTFALYAQALGARVVAVADRDHFVVRPDGIDVHALLVCRQQRAPSGSALLADCFAPPSSSSPTAPVSDEGGLVAREPDESNDAWLSRFLDACGGGIDVFAPCAQRYVMTTTTTEALAAAIARRRATVGTGRRAYVASGANNIAADPSALESFLDARDVWMVPEWVSNAGTACLFMEATTRTPPASPNYEVVVGAVGDRVAAFVALAKSRAAVAHADNRGAVRPSGLLAACHAVADDALASCP</sequence>
<evidence type="ECO:0000256" key="1">
    <source>
        <dbReference type="ARBA" id="ARBA00006382"/>
    </source>
</evidence>
<dbReference type="Pfam" id="PF00208">
    <property type="entry name" value="ELFV_dehydrog"/>
    <property type="match status" value="1"/>
</dbReference>
<dbReference type="Gene3D" id="3.40.50.720">
    <property type="entry name" value="NAD(P)-binding Rossmann-like Domain"/>
    <property type="match status" value="1"/>
</dbReference>
<dbReference type="PANTHER" id="PTHR11606">
    <property type="entry name" value="GLUTAMATE DEHYDROGENASE"/>
    <property type="match status" value="1"/>
</dbReference>
<dbReference type="GO" id="GO:0004352">
    <property type="term" value="F:glutamate dehydrogenase (NAD+) activity"/>
    <property type="evidence" value="ECO:0007669"/>
    <property type="project" value="TreeGrafter"/>
</dbReference>
<comment type="similarity">
    <text evidence="1">Belongs to the Glu/Leu/Phe/Val dehydrogenases family.</text>
</comment>
<dbReference type="InterPro" id="IPR036291">
    <property type="entry name" value="NAD(P)-bd_dom_sf"/>
</dbReference>
<feature type="domain" description="Glutamate/phenylalanine/leucine/valine/L-tryptophan dehydrogenase C-terminal" evidence="4">
    <location>
        <begin position="249"/>
        <end position="491"/>
    </location>
</feature>
<feature type="region of interest" description="Disordered" evidence="3">
    <location>
        <begin position="37"/>
        <end position="81"/>
    </location>
</feature>
<evidence type="ECO:0000313" key="6">
    <source>
        <dbReference type="Proteomes" id="UP001237152"/>
    </source>
</evidence>
<proteinExistence type="inferred from homology"/>
<evidence type="ECO:0000256" key="2">
    <source>
        <dbReference type="ARBA" id="ARBA00023002"/>
    </source>
</evidence>
<dbReference type="SUPFAM" id="SSF51735">
    <property type="entry name" value="NAD(P)-binding Rossmann-fold domains"/>
    <property type="match status" value="1"/>
</dbReference>
<protein>
    <submittedName>
        <fullName evidence="5">NAD(P) binding incomplete domain containing protein</fullName>
    </submittedName>
</protein>
<organism evidence="5 6">
    <name type="scientific">Pandoravirus celtis</name>
    <dbReference type="NCBI Taxonomy" id="2568002"/>
    <lineage>
        <taxon>Viruses</taxon>
        <taxon>Pandoravirus</taxon>
    </lineage>
</organism>
<dbReference type="EMBL" id="MK174290">
    <property type="protein sequence ID" value="QBZ81179.1"/>
    <property type="molecule type" value="Genomic_DNA"/>
</dbReference>
<gene>
    <name evidence="5" type="ORF">pclt_cds_586</name>
</gene>
<evidence type="ECO:0000313" key="5">
    <source>
        <dbReference type="EMBL" id="QBZ81179.1"/>
    </source>
</evidence>
<dbReference type="GO" id="GO:0006538">
    <property type="term" value="P:L-glutamate catabolic process"/>
    <property type="evidence" value="ECO:0007669"/>
    <property type="project" value="TreeGrafter"/>
</dbReference>
<dbReference type="SMART" id="SM00839">
    <property type="entry name" value="ELFV_dehydrog"/>
    <property type="match status" value="1"/>
</dbReference>